<dbReference type="VEuPathDB" id="VectorBase:ASIS001311"/>
<evidence type="ECO:0000313" key="3">
    <source>
        <dbReference type="EnsemblMetazoa" id="ASIC007023-PA"/>
    </source>
</evidence>
<evidence type="ECO:0000313" key="4">
    <source>
        <dbReference type="Proteomes" id="UP000030765"/>
    </source>
</evidence>
<gene>
    <name evidence="2" type="ORF">ZHAS_00007023</name>
</gene>
<name>A0A084VNN1_ANOSI</name>
<feature type="compositionally biased region" description="Low complexity" evidence="1">
    <location>
        <begin position="87"/>
        <end position="112"/>
    </location>
</feature>
<dbReference type="STRING" id="74873.A0A084VNN1"/>
<dbReference type="OrthoDB" id="9998697at2759"/>
<reference evidence="3" key="2">
    <citation type="submission" date="2020-05" db="UniProtKB">
        <authorList>
            <consortium name="EnsemblMetazoa"/>
        </authorList>
    </citation>
    <scope>IDENTIFICATION</scope>
</reference>
<dbReference type="EnsemblMetazoa" id="ASIC007023-RA">
    <property type="protein sequence ID" value="ASIC007023-PA"/>
    <property type="gene ID" value="ASIC007023"/>
</dbReference>
<accession>A0A084VNN1</accession>
<dbReference type="InterPro" id="IPR036179">
    <property type="entry name" value="Ig-like_dom_sf"/>
</dbReference>
<reference evidence="2 4" key="1">
    <citation type="journal article" date="2014" name="BMC Genomics">
        <title>Genome sequence of Anopheles sinensis provides insight into genetics basis of mosquito competence for malaria parasites.</title>
        <authorList>
            <person name="Zhou D."/>
            <person name="Zhang D."/>
            <person name="Ding G."/>
            <person name="Shi L."/>
            <person name="Hou Q."/>
            <person name="Ye Y."/>
            <person name="Xu Y."/>
            <person name="Zhou H."/>
            <person name="Xiong C."/>
            <person name="Li S."/>
            <person name="Yu J."/>
            <person name="Hong S."/>
            <person name="Yu X."/>
            <person name="Zou P."/>
            <person name="Chen C."/>
            <person name="Chang X."/>
            <person name="Wang W."/>
            <person name="Lv Y."/>
            <person name="Sun Y."/>
            <person name="Ma L."/>
            <person name="Shen B."/>
            <person name="Zhu C."/>
        </authorList>
    </citation>
    <scope>NUCLEOTIDE SEQUENCE [LARGE SCALE GENOMIC DNA]</scope>
</reference>
<evidence type="ECO:0000313" key="2">
    <source>
        <dbReference type="EMBL" id="KFB39575.1"/>
    </source>
</evidence>
<feature type="compositionally biased region" description="Basic residues" evidence="1">
    <location>
        <begin position="73"/>
        <end position="86"/>
    </location>
</feature>
<dbReference type="AlphaFoldDB" id="A0A084VNN1"/>
<dbReference type="EMBL" id="ATLV01014779">
    <property type="status" value="NOT_ANNOTATED_CDS"/>
    <property type="molecule type" value="Genomic_DNA"/>
</dbReference>
<dbReference type="Proteomes" id="UP000030765">
    <property type="component" value="Unassembled WGS sequence"/>
</dbReference>
<dbReference type="SUPFAM" id="SSF48726">
    <property type="entry name" value="Immunoglobulin"/>
    <property type="match status" value="1"/>
</dbReference>
<organism evidence="2">
    <name type="scientific">Anopheles sinensis</name>
    <name type="common">Mosquito</name>
    <dbReference type="NCBI Taxonomy" id="74873"/>
    <lineage>
        <taxon>Eukaryota</taxon>
        <taxon>Metazoa</taxon>
        <taxon>Ecdysozoa</taxon>
        <taxon>Arthropoda</taxon>
        <taxon>Hexapoda</taxon>
        <taxon>Insecta</taxon>
        <taxon>Pterygota</taxon>
        <taxon>Neoptera</taxon>
        <taxon>Endopterygota</taxon>
        <taxon>Diptera</taxon>
        <taxon>Nematocera</taxon>
        <taxon>Culicoidea</taxon>
        <taxon>Culicidae</taxon>
        <taxon>Anophelinae</taxon>
        <taxon>Anopheles</taxon>
    </lineage>
</organism>
<dbReference type="VEuPathDB" id="VectorBase:ASIC007023"/>
<feature type="region of interest" description="Disordered" evidence="1">
    <location>
        <begin position="1"/>
        <end position="30"/>
    </location>
</feature>
<proteinExistence type="predicted"/>
<protein>
    <submittedName>
        <fullName evidence="2">AGAP002040-PA-like protein</fullName>
    </submittedName>
</protein>
<keyword evidence="4" id="KW-1185">Reference proteome</keyword>
<sequence>MEERQRGTPRQRAAIDQHSRGTPSHHNAERCRQRGCHRFQRIAASLVLCLALSNHLFPPTVASPFPQSANGAHHSHHHHQHQHHHQQSAQHTPGSGASGPSGHPYSGSSRSSGGSGGSGLGVYMIRSPESTIAPADDEVLFECELNLVPERLDWRFRAQGTPGMRKDYVYIGKNQAGYNVSTVDSRYKLRVSVSAATIGEYQCVAWFGASAIASIPARLTLATIGLEADQPPAAGGWSA</sequence>
<dbReference type="EMBL" id="KE524988">
    <property type="protein sequence ID" value="KFB39575.1"/>
    <property type="molecule type" value="Genomic_DNA"/>
</dbReference>
<evidence type="ECO:0000256" key="1">
    <source>
        <dbReference type="SAM" id="MobiDB-lite"/>
    </source>
</evidence>
<feature type="region of interest" description="Disordered" evidence="1">
    <location>
        <begin position="63"/>
        <end position="120"/>
    </location>
</feature>